<protein>
    <recommendedName>
        <fullName evidence="4 12">GPI mannosyltransferase 2</fullName>
        <ecNumber evidence="12">2.4.1.-</ecNumber>
    </recommendedName>
</protein>
<evidence type="ECO:0000256" key="1">
    <source>
        <dbReference type="ARBA" id="ARBA00004477"/>
    </source>
</evidence>
<dbReference type="Pfam" id="PF04188">
    <property type="entry name" value="Mannosyl_trans2"/>
    <property type="match status" value="1"/>
</dbReference>
<dbReference type="InterPro" id="IPR007315">
    <property type="entry name" value="PIG-V/Gpi18"/>
</dbReference>
<evidence type="ECO:0000313" key="13">
    <source>
        <dbReference type="EMBL" id="KAF8482992.1"/>
    </source>
</evidence>
<feature type="transmembrane region" description="Helical" evidence="12">
    <location>
        <begin position="389"/>
        <end position="407"/>
    </location>
</feature>
<dbReference type="AlphaFoldDB" id="A0A9P5TB48"/>
<keyword evidence="6 12" id="KW-0328">Glycosyltransferase</keyword>
<feature type="transmembrane region" description="Helical" evidence="12">
    <location>
        <begin position="20"/>
        <end position="39"/>
    </location>
</feature>
<sequence length="411" mass="45833">MLDIRRDHPTTQHLRLLDRLTLLSRVLAAALLYLSSSYLPLFDASPRTILAPSAFPSFSSSLLRWDAFHFTAIAKDGYSYEQHWAFFPGVPLLLRVADRLPALFLDNATSAFSWLALFNAAIAIPTTRAIYHLTLIHFRSPSFALLTALLSLLPASPVTLYFAPYAEPIFTFLSYQGMLACARTHYRRASLYFFAAAAFRSNGVLMALYVPWSLLIDPLLLSSTLPHPSVVFCACLHALLPLLPSFIHQLHAYRTFCLATATTNPSRPPWCNHLIPSIYTHVQRNYWRVGFLSYWTPAQLPNIALALPLLVPLLFYSVSHISSLINAKPGGGFRPLTTTAHAVHATVLCVTLLTNAHTQIALRLLPALPGTYWSVSTLLIERPRWGRAYVVWAVLWGAASVILWATFLPPA</sequence>
<gene>
    <name evidence="13" type="ORF">DFH94DRAFT_665943</name>
</gene>
<organism evidence="13 14">
    <name type="scientific">Russula ochroleuca</name>
    <dbReference type="NCBI Taxonomy" id="152965"/>
    <lineage>
        <taxon>Eukaryota</taxon>
        <taxon>Fungi</taxon>
        <taxon>Dikarya</taxon>
        <taxon>Basidiomycota</taxon>
        <taxon>Agaricomycotina</taxon>
        <taxon>Agaricomycetes</taxon>
        <taxon>Russulales</taxon>
        <taxon>Russulaceae</taxon>
        <taxon>Russula</taxon>
    </lineage>
</organism>
<evidence type="ECO:0000256" key="6">
    <source>
        <dbReference type="ARBA" id="ARBA00022676"/>
    </source>
</evidence>
<reference evidence="13" key="2">
    <citation type="journal article" date="2020" name="Nat. Commun.">
        <title>Large-scale genome sequencing of mycorrhizal fungi provides insights into the early evolution of symbiotic traits.</title>
        <authorList>
            <person name="Miyauchi S."/>
            <person name="Kiss E."/>
            <person name="Kuo A."/>
            <person name="Drula E."/>
            <person name="Kohler A."/>
            <person name="Sanchez-Garcia M."/>
            <person name="Morin E."/>
            <person name="Andreopoulos B."/>
            <person name="Barry K.W."/>
            <person name="Bonito G."/>
            <person name="Buee M."/>
            <person name="Carver A."/>
            <person name="Chen C."/>
            <person name="Cichocki N."/>
            <person name="Clum A."/>
            <person name="Culley D."/>
            <person name="Crous P.W."/>
            <person name="Fauchery L."/>
            <person name="Girlanda M."/>
            <person name="Hayes R.D."/>
            <person name="Keri Z."/>
            <person name="LaButti K."/>
            <person name="Lipzen A."/>
            <person name="Lombard V."/>
            <person name="Magnuson J."/>
            <person name="Maillard F."/>
            <person name="Murat C."/>
            <person name="Nolan M."/>
            <person name="Ohm R.A."/>
            <person name="Pangilinan J."/>
            <person name="Pereira M.F."/>
            <person name="Perotto S."/>
            <person name="Peter M."/>
            <person name="Pfister S."/>
            <person name="Riley R."/>
            <person name="Sitrit Y."/>
            <person name="Stielow J.B."/>
            <person name="Szollosi G."/>
            <person name="Zifcakova L."/>
            <person name="Stursova M."/>
            <person name="Spatafora J.W."/>
            <person name="Tedersoo L."/>
            <person name="Vaario L.M."/>
            <person name="Yamada A."/>
            <person name="Yan M."/>
            <person name="Wang P."/>
            <person name="Xu J."/>
            <person name="Bruns T."/>
            <person name="Baldrian P."/>
            <person name="Vilgalys R."/>
            <person name="Dunand C."/>
            <person name="Henrissat B."/>
            <person name="Grigoriev I.V."/>
            <person name="Hibbett D."/>
            <person name="Nagy L.G."/>
            <person name="Martin F.M."/>
        </authorList>
    </citation>
    <scope>NUCLEOTIDE SEQUENCE</scope>
    <source>
        <strain evidence="13">Prilba</strain>
    </source>
</reference>
<comment type="function">
    <text evidence="12">Mannosyltransferase involved in glycosylphosphatidylinositol-anchor biosynthesis.</text>
</comment>
<evidence type="ECO:0000256" key="3">
    <source>
        <dbReference type="ARBA" id="ARBA00008698"/>
    </source>
</evidence>
<keyword evidence="10 12" id="KW-1133">Transmembrane helix</keyword>
<comment type="caution">
    <text evidence="12">Lacks conserved residue(s) required for the propagation of feature annotation.</text>
</comment>
<dbReference type="GO" id="GO:0031501">
    <property type="term" value="C:mannosyltransferase complex"/>
    <property type="evidence" value="ECO:0007669"/>
    <property type="project" value="TreeGrafter"/>
</dbReference>
<dbReference type="Proteomes" id="UP000759537">
    <property type="component" value="Unassembled WGS sequence"/>
</dbReference>
<evidence type="ECO:0000256" key="11">
    <source>
        <dbReference type="ARBA" id="ARBA00023136"/>
    </source>
</evidence>
<comment type="subcellular location">
    <subcellularLocation>
        <location evidence="1 12">Endoplasmic reticulum membrane</location>
        <topology evidence="1 12">Multi-pass membrane protein</topology>
    </subcellularLocation>
</comment>
<comment type="similarity">
    <text evidence="3 12">Belongs to the PIGV family.</text>
</comment>
<evidence type="ECO:0000256" key="8">
    <source>
        <dbReference type="ARBA" id="ARBA00022692"/>
    </source>
</evidence>
<keyword evidence="11 12" id="KW-0472">Membrane</keyword>
<dbReference type="PANTHER" id="PTHR12468:SF2">
    <property type="entry name" value="GPI MANNOSYLTRANSFERASE 2"/>
    <property type="match status" value="1"/>
</dbReference>
<evidence type="ECO:0000256" key="5">
    <source>
        <dbReference type="ARBA" id="ARBA00022502"/>
    </source>
</evidence>
<comment type="caution">
    <text evidence="13">The sequence shown here is derived from an EMBL/GenBank/DDBJ whole genome shotgun (WGS) entry which is preliminary data.</text>
</comment>
<proteinExistence type="inferred from homology"/>
<comment type="pathway">
    <text evidence="2 12">Glycolipid biosynthesis; glycosylphosphatidylinositol-anchor biosynthesis.</text>
</comment>
<feature type="transmembrane region" description="Helical" evidence="12">
    <location>
        <begin position="229"/>
        <end position="247"/>
    </location>
</feature>
<keyword evidence="5 12" id="KW-0337">GPI-anchor biosynthesis</keyword>
<keyword evidence="8 12" id="KW-0812">Transmembrane</keyword>
<feature type="transmembrane region" description="Helical" evidence="12">
    <location>
        <begin position="169"/>
        <end position="186"/>
    </location>
</feature>
<reference evidence="13" key="1">
    <citation type="submission" date="2019-10" db="EMBL/GenBank/DDBJ databases">
        <authorList>
            <consortium name="DOE Joint Genome Institute"/>
            <person name="Kuo A."/>
            <person name="Miyauchi S."/>
            <person name="Kiss E."/>
            <person name="Drula E."/>
            <person name="Kohler A."/>
            <person name="Sanchez-Garcia M."/>
            <person name="Andreopoulos B."/>
            <person name="Barry K.W."/>
            <person name="Bonito G."/>
            <person name="Buee M."/>
            <person name="Carver A."/>
            <person name="Chen C."/>
            <person name="Cichocki N."/>
            <person name="Clum A."/>
            <person name="Culley D."/>
            <person name="Crous P.W."/>
            <person name="Fauchery L."/>
            <person name="Girlanda M."/>
            <person name="Hayes R."/>
            <person name="Keri Z."/>
            <person name="LaButti K."/>
            <person name="Lipzen A."/>
            <person name="Lombard V."/>
            <person name="Magnuson J."/>
            <person name="Maillard F."/>
            <person name="Morin E."/>
            <person name="Murat C."/>
            <person name="Nolan M."/>
            <person name="Ohm R."/>
            <person name="Pangilinan J."/>
            <person name="Pereira M."/>
            <person name="Perotto S."/>
            <person name="Peter M."/>
            <person name="Riley R."/>
            <person name="Sitrit Y."/>
            <person name="Stielow B."/>
            <person name="Szollosi G."/>
            <person name="Zifcakova L."/>
            <person name="Stursova M."/>
            <person name="Spatafora J.W."/>
            <person name="Tedersoo L."/>
            <person name="Vaario L.-M."/>
            <person name="Yamada A."/>
            <person name="Yan M."/>
            <person name="Wang P."/>
            <person name="Xu J."/>
            <person name="Bruns T."/>
            <person name="Baldrian P."/>
            <person name="Vilgalys R."/>
            <person name="Henrissat B."/>
            <person name="Grigoriev I.V."/>
            <person name="Hibbett D."/>
            <person name="Nagy L.G."/>
            <person name="Martin F.M."/>
        </authorList>
    </citation>
    <scope>NUCLEOTIDE SEQUENCE</scope>
    <source>
        <strain evidence="13">Prilba</strain>
    </source>
</reference>
<evidence type="ECO:0000256" key="10">
    <source>
        <dbReference type="ARBA" id="ARBA00022989"/>
    </source>
</evidence>
<dbReference type="GO" id="GO:0005789">
    <property type="term" value="C:endoplasmic reticulum membrane"/>
    <property type="evidence" value="ECO:0007669"/>
    <property type="project" value="UniProtKB-SubCell"/>
</dbReference>
<dbReference type="EC" id="2.4.1.-" evidence="12"/>
<feature type="transmembrane region" description="Helical" evidence="12">
    <location>
        <begin position="191"/>
        <end position="209"/>
    </location>
</feature>
<feature type="transmembrane region" description="Helical" evidence="12">
    <location>
        <begin position="111"/>
        <end position="131"/>
    </location>
</feature>
<dbReference type="EMBL" id="WHVB01000005">
    <property type="protein sequence ID" value="KAF8482992.1"/>
    <property type="molecule type" value="Genomic_DNA"/>
</dbReference>
<evidence type="ECO:0000313" key="14">
    <source>
        <dbReference type="Proteomes" id="UP000759537"/>
    </source>
</evidence>
<accession>A0A9P5TB48</accession>
<dbReference type="PANTHER" id="PTHR12468">
    <property type="entry name" value="GPI MANNOSYLTRANSFERASE 2"/>
    <property type="match status" value="1"/>
</dbReference>
<evidence type="ECO:0000256" key="7">
    <source>
        <dbReference type="ARBA" id="ARBA00022679"/>
    </source>
</evidence>
<feature type="transmembrane region" description="Helical" evidence="12">
    <location>
        <begin position="143"/>
        <end position="163"/>
    </location>
</feature>
<dbReference type="GO" id="GO:0000009">
    <property type="term" value="F:alpha-1,6-mannosyltransferase activity"/>
    <property type="evidence" value="ECO:0007669"/>
    <property type="project" value="InterPro"/>
</dbReference>
<dbReference type="GO" id="GO:0006506">
    <property type="term" value="P:GPI anchor biosynthetic process"/>
    <property type="evidence" value="ECO:0007669"/>
    <property type="project" value="UniProtKB-KW"/>
</dbReference>
<evidence type="ECO:0000256" key="4">
    <source>
        <dbReference type="ARBA" id="ARBA00013795"/>
    </source>
</evidence>
<keyword evidence="9 12" id="KW-0256">Endoplasmic reticulum</keyword>
<feature type="non-terminal residue" evidence="13">
    <location>
        <position position="1"/>
    </location>
</feature>
<evidence type="ECO:0000256" key="2">
    <source>
        <dbReference type="ARBA" id="ARBA00004687"/>
    </source>
</evidence>
<evidence type="ECO:0000256" key="12">
    <source>
        <dbReference type="RuleBase" id="RU363112"/>
    </source>
</evidence>
<name>A0A9P5TB48_9AGAM</name>
<evidence type="ECO:0000256" key="9">
    <source>
        <dbReference type="ARBA" id="ARBA00022824"/>
    </source>
</evidence>
<keyword evidence="14" id="KW-1185">Reference proteome</keyword>
<dbReference type="OrthoDB" id="10252502at2759"/>
<dbReference type="GO" id="GO:0004376">
    <property type="term" value="F:GPI mannosyltransferase activity"/>
    <property type="evidence" value="ECO:0007669"/>
    <property type="project" value="InterPro"/>
</dbReference>
<keyword evidence="7 12" id="KW-0808">Transferase</keyword>